<dbReference type="OrthoDB" id="2344619at2759"/>
<evidence type="ECO:0000313" key="1">
    <source>
        <dbReference type="EMBL" id="RHZ81150.1"/>
    </source>
</evidence>
<sequence>MPFLKQFGGNTKEILTTWRESILDKHKDDDESDEIYCKDPLLIIKYNRLGLTSRNISEYDVAQVIRTTPGYVPNASYPLQSNSVIAFNDLQSLENATHQLYLNYNNSLLKLNHPIIGRVFVVIFKKSGSFEACERFNIFG</sequence>
<organism evidence="1 2">
    <name type="scientific">Diversispora epigaea</name>
    <dbReference type="NCBI Taxonomy" id="1348612"/>
    <lineage>
        <taxon>Eukaryota</taxon>
        <taxon>Fungi</taxon>
        <taxon>Fungi incertae sedis</taxon>
        <taxon>Mucoromycota</taxon>
        <taxon>Glomeromycotina</taxon>
        <taxon>Glomeromycetes</taxon>
        <taxon>Diversisporales</taxon>
        <taxon>Diversisporaceae</taxon>
        <taxon>Diversispora</taxon>
    </lineage>
</organism>
<dbReference type="AlphaFoldDB" id="A0A397J8P3"/>
<proteinExistence type="predicted"/>
<keyword evidence="2" id="KW-1185">Reference proteome</keyword>
<dbReference type="EMBL" id="PQFF01000115">
    <property type="protein sequence ID" value="RHZ81150.1"/>
    <property type="molecule type" value="Genomic_DNA"/>
</dbReference>
<evidence type="ECO:0000313" key="2">
    <source>
        <dbReference type="Proteomes" id="UP000266861"/>
    </source>
</evidence>
<gene>
    <name evidence="1" type="ORF">Glove_123g110</name>
</gene>
<protein>
    <submittedName>
        <fullName evidence="1">Uncharacterized protein</fullName>
    </submittedName>
</protein>
<comment type="caution">
    <text evidence="1">The sequence shown here is derived from an EMBL/GenBank/DDBJ whole genome shotgun (WGS) entry which is preliminary data.</text>
</comment>
<accession>A0A397J8P3</accession>
<name>A0A397J8P3_9GLOM</name>
<reference evidence="1 2" key="1">
    <citation type="submission" date="2018-08" db="EMBL/GenBank/DDBJ databases">
        <title>Genome and evolution of the arbuscular mycorrhizal fungus Diversispora epigaea (formerly Glomus versiforme) and its bacterial endosymbionts.</title>
        <authorList>
            <person name="Sun X."/>
            <person name="Fei Z."/>
            <person name="Harrison M."/>
        </authorList>
    </citation>
    <scope>NUCLEOTIDE SEQUENCE [LARGE SCALE GENOMIC DNA]</scope>
    <source>
        <strain evidence="1 2">IT104</strain>
    </source>
</reference>
<dbReference type="Proteomes" id="UP000266861">
    <property type="component" value="Unassembled WGS sequence"/>
</dbReference>